<gene>
    <name evidence="3" type="ORF">CLV72_1011331</name>
</gene>
<dbReference type="SUPFAM" id="SSF56219">
    <property type="entry name" value="DNase I-like"/>
    <property type="match status" value="1"/>
</dbReference>
<keyword evidence="1" id="KW-0472">Membrane</keyword>
<protein>
    <submittedName>
        <fullName evidence="3">Endonuclease/exonuclease/phosphatase (EEP) superfamily protein YafD</fullName>
    </submittedName>
</protein>
<dbReference type="GO" id="GO:0004519">
    <property type="term" value="F:endonuclease activity"/>
    <property type="evidence" value="ECO:0007669"/>
    <property type="project" value="UniProtKB-KW"/>
</dbReference>
<organism evidence="3 4">
    <name type="scientific">Allonocardiopsis opalescens</name>
    <dbReference type="NCBI Taxonomy" id="1144618"/>
    <lineage>
        <taxon>Bacteria</taxon>
        <taxon>Bacillati</taxon>
        <taxon>Actinomycetota</taxon>
        <taxon>Actinomycetes</taxon>
        <taxon>Streptosporangiales</taxon>
        <taxon>Allonocardiopsis</taxon>
    </lineage>
</organism>
<dbReference type="Proteomes" id="UP000237846">
    <property type="component" value="Unassembled WGS sequence"/>
</dbReference>
<keyword evidence="3" id="KW-0269">Exonuclease</keyword>
<evidence type="ECO:0000259" key="2">
    <source>
        <dbReference type="Pfam" id="PF03372"/>
    </source>
</evidence>
<dbReference type="Pfam" id="PF03372">
    <property type="entry name" value="Exo_endo_phos"/>
    <property type="match status" value="1"/>
</dbReference>
<name>A0A2T0QFM5_9ACTN</name>
<reference evidence="3 4" key="1">
    <citation type="submission" date="2018-03" db="EMBL/GenBank/DDBJ databases">
        <title>Genomic Encyclopedia of Archaeal and Bacterial Type Strains, Phase II (KMG-II): from individual species to whole genera.</title>
        <authorList>
            <person name="Goeker M."/>
        </authorList>
    </citation>
    <scope>NUCLEOTIDE SEQUENCE [LARGE SCALE GENOMIC DNA]</scope>
    <source>
        <strain evidence="3 4">DSM 45601</strain>
    </source>
</reference>
<keyword evidence="3" id="KW-0378">Hydrolase</keyword>
<dbReference type="InterPro" id="IPR036691">
    <property type="entry name" value="Endo/exonu/phosph_ase_sf"/>
</dbReference>
<dbReference type="GO" id="GO:0004527">
    <property type="term" value="F:exonuclease activity"/>
    <property type="evidence" value="ECO:0007669"/>
    <property type="project" value="UniProtKB-KW"/>
</dbReference>
<dbReference type="RefSeq" id="WP_106240829.1">
    <property type="nucleotide sequence ID" value="NZ_PVZC01000001.1"/>
</dbReference>
<dbReference type="AlphaFoldDB" id="A0A2T0QFM5"/>
<dbReference type="OrthoDB" id="2340043at2"/>
<accession>A0A2T0QFM5</accession>
<dbReference type="Gene3D" id="3.60.10.10">
    <property type="entry name" value="Endonuclease/exonuclease/phosphatase"/>
    <property type="match status" value="1"/>
</dbReference>
<keyword evidence="3" id="KW-0540">Nuclease</keyword>
<feature type="transmembrane region" description="Helical" evidence="1">
    <location>
        <begin position="21"/>
        <end position="41"/>
    </location>
</feature>
<feature type="transmembrane region" description="Helical" evidence="1">
    <location>
        <begin position="47"/>
        <end position="68"/>
    </location>
</feature>
<keyword evidence="1" id="KW-0812">Transmembrane</keyword>
<sequence length="338" mass="35061">MGRAQGRAPKRASRIGRAARWLIGAAAAGLGLFILARLFGLDTFTPMAQLAAFTPYAWFAAVLVAVLSAAARSRWLLAVSAAVVVAHTAVLLPRAAPVNLPTTQAPDDPADVVTVLTLNAEYGGADPTELAALVRDGGVDVLAVQELTPELAGALERAGLHGELPHRSLAPAPGVAGMGLYSAFPIAEEWILPGGSSFPMVGALLEAGERGIAVQSVHPMPPVPGRTGVWARELTELAELSASAERPGARAEHTVMLGDFNATLDHSLFRRLLAHFDDAHSEVDRALAATWPADSPLPPPVGLDHVLVSPDMAVLAVTDHTVTGTDHQAVLASLVPAG</sequence>
<comment type="caution">
    <text evidence="3">The sequence shown here is derived from an EMBL/GenBank/DDBJ whole genome shotgun (WGS) entry which is preliminary data.</text>
</comment>
<feature type="transmembrane region" description="Helical" evidence="1">
    <location>
        <begin position="75"/>
        <end position="96"/>
    </location>
</feature>
<evidence type="ECO:0000313" key="4">
    <source>
        <dbReference type="Proteomes" id="UP000237846"/>
    </source>
</evidence>
<dbReference type="EMBL" id="PVZC01000001">
    <property type="protein sequence ID" value="PRY02728.1"/>
    <property type="molecule type" value="Genomic_DNA"/>
</dbReference>
<keyword evidence="3" id="KW-0255">Endonuclease</keyword>
<proteinExistence type="predicted"/>
<evidence type="ECO:0000256" key="1">
    <source>
        <dbReference type="SAM" id="Phobius"/>
    </source>
</evidence>
<keyword evidence="1" id="KW-1133">Transmembrane helix</keyword>
<evidence type="ECO:0000313" key="3">
    <source>
        <dbReference type="EMBL" id="PRY02728.1"/>
    </source>
</evidence>
<dbReference type="InterPro" id="IPR005135">
    <property type="entry name" value="Endo/exonuclease/phosphatase"/>
</dbReference>
<feature type="domain" description="Endonuclease/exonuclease/phosphatase" evidence="2">
    <location>
        <begin position="116"/>
        <end position="327"/>
    </location>
</feature>
<keyword evidence="4" id="KW-1185">Reference proteome</keyword>